<dbReference type="EMBL" id="CP002480">
    <property type="protein sequence ID" value="ADW70558.1"/>
    <property type="molecule type" value="Genomic_DNA"/>
</dbReference>
<feature type="region of interest" description="Disordered" evidence="1">
    <location>
        <begin position="22"/>
        <end position="99"/>
    </location>
</feature>
<evidence type="ECO:0000256" key="2">
    <source>
        <dbReference type="SAM" id="SignalP"/>
    </source>
</evidence>
<proteinExistence type="predicted"/>
<dbReference type="RefSeq" id="WP_013581869.1">
    <property type="nucleotide sequence ID" value="NC_015064.1"/>
</dbReference>
<dbReference type="AlphaFoldDB" id="E8X4R9"/>
<dbReference type="PaxDb" id="1198114-AciX9_3554"/>
<protein>
    <submittedName>
        <fullName evidence="3">Uncharacterized protein</fullName>
    </submittedName>
</protein>
<dbReference type="OrthoDB" id="122411at2"/>
<evidence type="ECO:0000313" key="3">
    <source>
        <dbReference type="EMBL" id="ADW70558.1"/>
    </source>
</evidence>
<organism evidence="4">
    <name type="scientific">Granulicella tundricola (strain ATCC BAA-1859 / DSM 23138 / MP5ACTX9)</name>
    <dbReference type="NCBI Taxonomy" id="1198114"/>
    <lineage>
        <taxon>Bacteria</taxon>
        <taxon>Pseudomonadati</taxon>
        <taxon>Acidobacteriota</taxon>
        <taxon>Terriglobia</taxon>
        <taxon>Terriglobales</taxon>
        <taxon>Acidobacteriaceae</taxon>
        <taxon>Granulicella</taxon>
    </lineage>
</organism>
<accession>E8X4R9</accession>
<feature type="chain" id="PRO_5003234373" evidence="2">
    <location>
        <begin position="24"/>
        <end position="126"/>
    </location>
</feature>
<feature type="compositionally biased region" description="Gly residues" evidence="1">
    <location>
        <begin position="36"/>
        <end position="45"/>
    </location>
</feature>
<dbReference type="HOGENOM" id="CLU_1895174_0_0_0"/>
<feature type="compositionally biased region" description="Basic and acidic residues" evidence="1">
    <location>
        <begin position="60"/>
        <end position="88"/>
    </location>
</feature>
<feature type="signal peptide" evidence="2">
    <location>
        <begin position="1"/>
        <end position="23"/>
    </location>
</feature>
<sequence length="126" mass="13624">MNLKKLAAPALAIALLTTASAFAQGYGGPPPPPQGYGQGPGGPGGWEAPPPEFQAAQARGYHDGVEGARKDFENHRPPNVNNRDEYRHPGFIPGPERRDYKFGFRRGYDNAVRHMYGPGPGGPRPY</sequence>
<evidence type="ECO:0000313" key="4">
    <source>
        <dbReference type="Proteomes" id="UP000000343"/>
    </source>
</evidence>
<gene>
    <name evidence="3" type="ordered locus">AciX9_3554</name>
</gene>
<dbReference type="eggNOG" id="ENOG503363K">
    <property type="taxonomic scope" value="Bacteria"/>
</dbReference>
<name>E8X4R9_GRATM</name>
<dbReference type="Proteomes" id="UP000000343">
    <property type="component" value="Chromosome"/>
</dbReference>
<evidence type="ECO:0000256" key="1">
    <source>
        <dbReference type="SAM" id="MobiDB-lite"/>
    </source>
</evidence>
<dbReference type="KEGG" id="acm:AciX9_3554"/>
<reference evidence="4" key="1">
    <citation type="submission" date="2011-01" db="EMBL/GenBank/DDBJ databases">
        <title>Complete sequence of chromosome of Acidobacterium sp. MP5ACTX9.</title>
        <authorList>
            <consortium name="US DOE Joint Genome Institute"/>
            <person name="Lucas S."/>
            <person name="Copeland A."/>
            <person name="Lapidus A."/>
            <person name="Cheng J.-F."/>
            <person name="Goodwin L."/>
            <person name="Pitluck S."/>
            <person name="Teshima H."/>
            <person name="Detter J.C."/>
            <person name="Han C."/>
            <person name="Tapia R."/>
            <person name="Land M."/>
            <person name="Hauser L."/>
            <person name="Kyrpides N."/>
            <person name="Ivanova N."/>
            <person name="Ovchinnikova G."/>
            <person name="Pagani I."/>
            <person name="Rawat S.R."/>
            <person name="Mannisto M."/>
            <person name="Haggblom M.M."/>
            <person name="Woyke T."/>
        </authorList>
    </citation>
    <scope>NUCLEOTIDE SEQUENCE [LARGE SCALE GENOMIC DNA]</scope>
    <source>
        <strain evidence="4">MP5ACTX9</strain>
    </source>
</reference>
<keyword evidence="2" id="KW-0732">Signal</keyword>
<keyword evidence="4" id="KW-1185">Reference proteome</keyword>